<sequence length="300" mass="32120">MIRYFKATLLAIIVLNTISCKNETRITEDATINDTIAKVDASRIISLNSAVTEIVSALGYQGNIVGVDVTSTYPEDIKTKANDLGHTSQVNIESMMELKPTLVLATDADISNDLEEKLATAGVTVKKFTQDFSVNGTKKLIEEVAVTINEKDYKPLQDKIDADLQKIKLVEPAPKVLFIYARGANMMMVSGTGTAEEKVIKLAGGQNAVTEFEDFKPLTPEALIKNNPDVLLMYNSGLQSLGGIEGVLKIPGVDKTNAGKNKKIVAMDGGLVHAFGPRVGEAAAQLNALLLTTQPAASAK</sequence>
<organism evidence="2 3">
    <name type="scientific">Flavobacterium rhizosphaerae</name>
    <dbReference type="NCBI Taxonomy" id="3163298"/>
    <lineage>
        <taxon>Bacteria</taxon>
        <taxon>Pseudomonadati</taxon>
        <taxon>Bacteroidota</taxon>
        <taxon>Flavobacteriia</taxon>
        <taxon>Flavobacteriales</taxon>
        <taxon>Flavobacteriaceae</taxon>
        <taxon>Flavobacterium</taxon>
    </lineage>
</organism>
<protein>
    <submittedName>
        <fullName evidence="2">ABC transporter substrate-binding protein</fullName>
    </submittedName>
</protein>
<comment type="caution">
    <text evidence="2">The sequence shown here is derived from an EMBL/GenBank/DDBJ whole genome shotgun (WGS) entry which is preliminary data.</text>
</comment>
<evidence type="ECO:0000259" key="1">
    <source>
        <dbReference type="PROSITE" id="PS50983"/>
    </source>
</evidence>
<proteinExistence type="predicted"/>
<evidence type="ECO:0000313" key="3">
    <source>
        <dbReference type="Proteomes" id="UP001629156"/>
    </source>
</evidence>
<feature type="domain" description="Fe/B12 periplasmic-binding" evidence="1">
    <location>
        <begin position="43"/>
        <end position="297"/>
    </location>
</feature>
<dbReference type="SUPFAM" id="SSF53807">
    <property type="entry name" value="Helical backbone' metal receptor"/>
    <property type="match status" value="1"/>
</dbReference>
<dbReference type="Proteomes" id="UP001629156">
    <property type="component" value="Unassembled WGS sequence"/>
</dbReference>
<gene>
    <name evidence="2" type="ORF">ABS766_00615</name>
</gene>
<dbReference type="PANTHER" id="PTHR30535">
    <property type="entry name" value="VITAMIN B12-BINDING PROTEIN"/>
    <property type="match status" value="1"/>
</dbReference>
<dbReference type="InterPro" id="IPR002491">
    <property type="entry name" value="ABC_transptr_periplasmic_BD"/>
</dbReference>
<dbReference type="PANTHER" id="PTHR30535:SF4">
    <property type="entry name" value="HEMIN-BINDING PERIPLASMIC PROTEIN HMUT"/>
    <property type="match status" value="1"/>
</dbReference>
<dbReference type="Gene3D" id="3.40.50.1980">
    <property type="entry name" value="Nitrogenase molybdenum iron protein domain"/>
    <property type="match status" value="2"/>
</dbReference>
<dbReference type="EMBL" id="JBELPZ010000001">
    <property type="protein sequence ID" value="MFL9842907.1"/>
    <property type="molecule type" value="Genomic_DNA"/>
</dbReference>
<keyword evidence="3" id="KW-1185">Reference proteome</keyword>
<dbReference type="Pfam" id="PF01497">
    <property type="entry name" value="Peripla_BP_2"/>
    <property type="match status" value="1"/>
</dbReference>
<dbReference type="RefSeq" id="WP_408083134.1">
    <property type="nucleotide sequence ID" value="NZ_JBELPZ010000001.1"/>
</dbReference>
<name>A0ABW8YSG3_9FLAO</name>
<accession>A0ABW8YSG3</accession>
<evidence type="ECO:0000313" key="2">
    <source>
        <dbReference type="EMBL" id="MFL9842907.1"/>
    </source>
</evidence>
<dbReference type="PROSITE" id="PS50983">
    <property type="entry name" value="FE_B12_PBP"/>
    <property type="match status" value="1"/>
</dbReference>
<dbReference type="InterPro" id="IPR050902">
    <property type="entry name" value="ABC_Transporter_SBP"/>
</dbReference>
<reference evidence="2 3" key="1">
    <citation type="submission" date="2024-06" db="EMBL/GenBank/DDBJ databases">
        <authorList>
            <person name="Kaempfer P."/>
            <person name="Viver T."/>
        </authorList>
    </citation>
    <scope>NUCLEOTIDE SEQUENCE [LARGE SCALE GENOMIC DNA]</scope>
    <source>
        <strain evidence="2 3">ST-119</strain>
    </source>
</reference>